<feature type="transmembrane region" description="Helical" evidence="7">
    <location>
        <begin position="460"/>
        <end position="478"/>
    </location>
</feature>
<evidence type="ECO:0000256" key="4">
    <source>
        <dbReference type="ARBA" id="ARBA00022857"/>
    </source>
</evidence>
<evidence type="ECO:0000256" key="2">
    <source>
        <dbReference type="ARBA" id="ARBA00022630"/>
    </source>
</evidence>
<evidence type="ECO:0000259" key="8">
    <source>
        <dbReference type="Pfam" id="PF01494"/>
    </source>
</evidence>
<sequence>MDTSIGNALIVGGGPAGALAAKMLSDRKFNVTLVELYPDPSGSQEKRHAYVISINPRGARALRRVGIDPTTDLDCGVASYALIRNGTKANYAPKIKKMDEPHVFFRRQKLTAGLLEKAKEAGATIVYGEKLTDIDFDEKIATFESSETGKVTKRSYDLLVGADGVKSVTRTLLENRGLFDGPVRTIEDDMQYQVAVLPHWKELLCSEASVDAPDTSFQSYADRSSNTNSLSFPLPDGKTLVTFIAPSGFLDKLKKEGVESYKPALETHFSNWSDEARLELATQLAAEDNVPTNGGLCVWTPALGAPKKGVVLVGDSGHGMWPSLGQGCNAALESVSVLADAVEAVCGTDYVIPSAGAGVRKEDIWEMTSGERSCLVAEEYQGLRYDDAKAIVDLTFNGIGGRRVRGQQNGTVMFLFKLSLMTILNKVTLSIVPKPFLLRMQFGDDVPYSTLLWQGKCETMLAYFVLLAIPAFFALIMFK</sequence>
<keyword evidence="7" id="KW-1133">Transmembrane helix</keyword>
<evidence type="ECO:0000256" key="3">
    <source>
        <dbReference type="ARBA" id="ARBA00022827"/>
    </source>
</evidence>
<keyword evidence="7" id="KW-0472">Membrane</keyword>
<dbReference type="InterPro" id="IPR036188">
    <property type="entry name" value="FAD/NAD-bd_sf"/>
</dbReference>
<dbReference type="GO" id="GO:0071949">
    <property type="term" value="F:FAD binding"/>
    <property type="evidence" value="ECO:0007669"/>
    <property type="project" value="InterPro"/>
</dbReference>
<keyword evidence="7" id="KW-0812">Transmembrane</keyword>
<evidence type="ECO:0000256" key="1">
    <source>
        <dbReference type="ARBA" id="ARBA00001974"/>
    </source>
</evidence>
<reference evidence="9" key="1">
    <citation type="submission" date="2021-01" db="EMBL/GenBank/DDBJ databases">
        <authorList>
            <person name="Corre E."/>
            <person name="Pelletier E."/>
            <person name="Niang G."/>
            <person name="Scheremetjew M."/>
            <person name="Finn R."/>
            <person name="Kale V."/>
            <person name="Holt S."/>
            <person name="Cochrane G."/>
            <person name="Meng A."/>
            <person name="Brown T."/>
            <person name="Cohen L."/>
        </authorList>
    </citation>
    <scope>NUCLEOTIDE SEQUENCE</scope>
    <source>
        <strain evidence="9">Pop2</strain>
    </source>
</reference>
<comment type="cofactor">
    <cofactor evidence="1">
        <name>FAD</name>
        <dbReference type="ChEBI" id="CHEBI:57692"/>
    </cofactor>
</comment>
<proteinExistence type="predicted"/>
<keyword evidence="3" id="KW-0274">FAD</keyword>
<protein>
    <recommendedName>
        <fullName evidence="8">FAD-binding domain-containing protein</fullName>
    </recommendedName>
</protein>
<dbReference type="Gene3D" id="3.50.50.60">
    <property type="entry name" value="FAD/NAD(P)-binding domain"/>
    <property type="match status" value="1"/>
</dbReference>
<evidence type="ECO:0000256" key="6">
    <source>
        <dbReference type="ARBA" id="ARBA00023033"/>
    </source>
</evidence>
<dbReference type="EMBL" id="HBGN01024972">
    <property type="protein sequence ID" value="CAD9339834.1"/>
    <property type="molecule type" value="Transcribed_RNA"/>
</dbReference>
<accession>A0A7S1ZIB4</accession>
<evidence type="ECO:0000256" key="5">
    <source>
        <dbReference type="ARBA" id="ARBA00023002"/>
    </source>
</evidence>
<feature type="domain" description="FAD-binding" evidence="8">
    <location>
        <begin position="8"/>
        <end position="174"/>
    </location>
</feature>
<dbReference type="PANTHER" id="PTHR46028:SF2">
    <property type="entry name" value="KYNURENINE 3-MONOOXYGENASE"/>
    <property type="match status" value="1"/>
</dbReference>
<dbReference type="PRINTS" id="PR00420">
    <property type="entry name" value="RNGMNOXGNASE"/>
</dbReference>
<dbReference type="AlphaFoldDB" id="A0A7S1ZIB4"/>
<name>A0A7S1ZIB4_9STRA</name>
<keyword evidence="4" id="KW-0521">NADP</keyword>
<keyword evidence="5" id="KW-0560">Oxidoreductase</keyword>
<dbReference type="InterPro" id="IPR002938">
    <property type="entry name" value="FAD-bd"/>
</dbReference>
<evidence type="ECO:0000313" key="9">
    <source>
        <dbReference type="EMBL" id="CAD9339834.1"/>
    </source>
</evidence>
<organism evidence="9">
    <name type="scientific">Ditylum brightwellii</name>
    <dbReference type="NCBI Taxonomy" id="49249"/>
    <lineage>
        <taxon>Eukaryota</taxon>
        <taxon>Sar</taxon>
        <taxon>Stramenopiles</taxon>
        <taxon>Ochrophyta</taxon>
        <taxon>Bacillariophyta</taxon>
        <taxon>Mediophyceae</taxon>
        <taxon>Lithodesmiophycidae</taxon>
        <taxon>Lithodesmiales</taxon>
        <taxon>Lithodesmiaceae</taxon>
        <taxon>Ditylum</taxon>
    </lineage>
</organism>
<dbReference type="GO" id="GO:0004502">
    <property type="term" value="F:kynurenine 3-monooxygenase activity"/>
    <property type="evidence" value="ECO:0007669"/>
    <property type="project" value="TreeGrafter"/>
</dbReference>
<dbReference type="PANTHER" id="PTHR46028">
    <property type="entry name" value="KYNURENINE 3-MONOOXYGENASE"/>
    <property type="match status" value="1"/>
</dbReference>
<dbReference type="Pfam" id="PF01494">
    <property type="entry name" value="FAD_binding_3"/>
    <property type="match status" value="1"/>
</dbReference>
<dbReference type="GO" id="GO:0070189">
    <property type="term" value="P:kynurenine metabolic process"/>
    <property type="evidence" value="ECO:0007669"/>
    <property type="project" value="TreeGrafter"/>
</dbReference>
<evidence type="ECO:0000256" key="7">
    <source>
        <dbReference type="SAM" id="Phobius"/>
    </source>
</evidence>
<dbReference type="SUPFAM" id="SSF51905">
    <property type="entry name" value="FAD/NAD(P)-binding domain"/>
    <property type="match status" value="1"/>
</dbReference>
<gene>
    <name evidence="9" type="ORF">DBRI1063_LOCUS15974</name>
</gene>
<keyword evidence="6" id="KW-0503">Monooxygenase</keyword>
<keyword evidence="2" id="KW-0285">Flavoprotein</keyword>